<protein>
    <submittedName>
        <fullName evidence="7">Protein mono-ADP-ribosyltransferase PARP14-like</fullName>
    </submittedName>
</protein>
<dbReference type="GO" id="GO:1990404">
    <property type="term" value="F:NAD+-protein mono-ADP-ribosyltransferase activity"/>
    <property type="evidence" value="ECO:0007669"/>
    <property type="project" value="TreeGrafter"/>
</dbReference>
<dbReference type="InterPro" id="IPR002589">
    <property type="entry name" value="Macro_dom"/>
</dbReference>
<dbReference type="Pfam" id="PF22005">
    <property type="entry name" value="WWE_1"/>
    <property type="match status" value="1"/>
</dbReference>
<dbReference type="RefSeq" id="XP_042587925.1">
    <property type="nucleotide sequence ID" value="XM_042731991.1"/>
</dbReference>
<evidence type="ECO:0000256" key="3">
    <source>
        <dbReference type="ARBA" id="ARBA00022679"/>
    </source>
</evidence>
<dbReference type="AlphaFoldDB" id="A0A9Q9WQW2"/>
<dbReference type="InterPro" id="IPR057049">
    <property type="entry name" value="PARP14_KH_8"/>
</dbReference>
<evidence type="ECO:0000256" key="1">
    <source>
        <dbReference type="ARBA" id="ARBA00004123"/>
    </source>
</evidence>
<dbReference type="GO" id="GO:0003714">
    <property type="term" value="F:transcription corepressor activity"/>
    <property type="evidence" value="ECO:0007669"/>
    <property type="project" value="TreeGrafter"/>
</dbReference>
<dbReference type="GO" id="GO:0005634">
    <property type="term" value="C:nucleus"/>
    <property type="evidence" value="ECO:0007669"/>
    <property type="project" value="UniProtKB-SubCell"/>
</dbReference>
<gene>
    <name evidence="7" type="primary">LOC109063134</name>
</gene>
<proteinExistence type="predicted"/>
<dbReference type="PROSITE" id="PS51154">
    <property type="entry name" value="MACRO"/>
    <property type="match status" value="1"/>
</dbReference>
<dbReference type="GO" id="GO:0070212">
    <property type="term" value="P:protein poly-ADP-ribosylation"/>
    <property type="evidence" value="ECO:0007669"/>
    <property type="project" value="TreeGrafter"/>
</dbReference>
<dbReference type="Proteomes" id="UP001155660">
    <property type="component" value="Chromosome B10"/>
</dbReference>
<dbReference type="InterPro" id="IPR054596">
    <property type="entry name" value="PARP14_WWE"/>
</dbReference>
<evidence type="ECO:0000256" key="4">
    <source>
        <dbReference type="ARBA" id="ARBA00023027"/>
    </source>
</evidence>
<name>A0A9Q9WQW2_CYPCA</name>
<keyword evidence="4" id="KW-0520">NAD</keyword>
<sequence>MEQGKMRLSLFARENGFVAVLQEDDMLEEEKDDISQESKSRVSSSCFKVYTMQTGHLTLKVSSGDITKENTDAIVNSSNKQFSLKSGVSKAILDGAGLQVEQELLKMARKANDQETEIVTSSGNLPCKEIIHIVGSSSPADIQQKVLSVLMLCENRKFSSVAFPALGTGQGGANPADVADAMISAVVEFSSKKTDHVKNVEFIIFQSSMLADFHQSMLKSTKSKKSLTCRIKGENILFKEIEPAVFQLCSETTECLSKASPIINGMINKEQINKTIRDPAIAHFTKKELKILRKMEKELKVNVIIEKKEQESYITLKGLTAFVYTAESRIRDIIRKVERIENRKRVAILTSSTVEWQYRSGRKFKPFDPFTNCDLEEAFNLQTTSVQIKINSEVYNADIVYKKATRGGKKIKKLRNKITCVQGVLV</sequence>
<evidence type="ECO:0000313" key="7">
    <source>
        <dbReference type="RefSeq" id="XP_042587925.1"/>
    </source>
</evidence>
<evidence type="ECO:0000256" key="2">
    <source>
        <dbReference type="ARBA" id="ARBA00022676"/>
    </source>
</evidence>
<keyword evidence="5" id="KW-0539">Nucleus</keyword>
<evidence type="ECO:0000259" key="6">
    <source>
        <dbReference type="PROSITE" id="PS51154"/>
    </source>
</evidence>
<accession>A0A9Q9WQW2</accession>
<dbReference type="OrthoDB" id="6133115at2759"/>
<dbReference type="GeneID" id="109063134"/>
<keyword evidence="2" id="KW-0328">Glycosyltransferase</keyword>
<dbReference type="Pfam" id="PF23254">
    <property type="entry name" value="KH_PARP14_8"/>
    <property type="match status" value="1"/>
</dbReference>
<dbReference type="Pfam" id="PF01661">
    <property type="entry name" value="Macro"/>
    <property type="match status" value="1"/>
</dbReference>
<reference evidence="7" key="1">
    <citation type="submission" date="2025-08" db="UniProtKB">
        <authorList>
            <consortium name="RefSeq"/>
        </authorList>
    </citation>
    <scope>IDENTIFICATION</scope>
    <source>
        <tissue evidence="7">Muscle</tissue>
    </source>
</reference>
<dbReference type="GO" id="GO:0010629">
    <property type="term" value="P:negative regulation of gene expression"/>
    <property type="evidence" value="ECO:0007669"/>
    <property type="project" value="TreeGrafter"/>
</dbReference>
<dbReference type="SMART" id="SM00506">
    <property type="entry name" value="A1pp"/>
    <property type="match status" value="1"/>
</dbReference>
<dbReference type="GO" id="GO:0005737">
    <property type="term" value="C:cytoplasm"/>
    <property type="evidence" value="ECO:0007669"/>
    <property type="project" value="TreeGrafter"/>
</dbReference>
<dbReference type="InterPro" id="IPR052056">
    <property type="entry name" value="Mono-ARTD/PARP"/>
</dbReference>
<comment type="subcellular location">
    <subcellularLocation>
        <location evidence="1">Nucleus</location>
    </subcellularLocation>
</comment>
<dbReference type="GO" id="GO:0003950">
    <property type="term" value="F:NAD+ poly-ADP-ribosyltransferase activity"/>
    <property type="evidence" value="ECO:0007669"/>
    <property type="project" value="TreeGrafter"/>
</dbReference>
<dbReference type="KEGG" id="ccar:109063134"/>
<dbReference type="PANTHER" id="PTHR14453">
    <property type="entry name" value="PARP/ZINC FINGER CCCH TYPE DOMAIN CONTAINING PROTEIN"/>
    <property type="match status" value="1"/>
</dbReference>
<dbReference type="PANTHER" id="PTHR14453:SF106">
    <property type="entry name" value="POLY [ADP-RIBOSE] POLYMERASE"/>
    <property type="match status" value="1"/>
</dbReference>
<organism evidence="7">
    <name type="scientific">Cyprinus carpio</name>
    <name type="common">Common carp</name>
    <dbReference type="NCBI Taxonomy" id="7962"/>
    <lineage>
        <taxon>Eukaryota</taxon>
        <taxon>Metazoa</taxon>
        <taxon>Chordata</taxon>
        <taxon>Craniata</taxon>
        <taxon>Vertebrata</taxon>
        <taxon>Euteleostomi</taxon>
        <taxon>Actinopterygii</taxon>
        <taxon>Neopterygii</taxon>
        <taxon>Teleostei</taxon>
        <taxon>Ostariophysi</taxon>
        <taxon>Cypriniformes</taxon>
        <taxon>Cyprinidae</taxon>
        <taxon>Cyprininae</taxon>
        <taxon>Cyprinus</taxon>
    </lineage>
</organism>
<evidence type="ECO:0000256" key="5">
    <source>
        <dbReference type="ARBA" id="ARBA00023242"/>
    </source>
</evidence>
<feature type="domain" description="Macro" evidence="6">
    <location>
        <begin position="46"/>
        <end position="221"/>
    </location>
</feature>
<keyword evidence="3" id="KW-0808">Transferase</keyword>